<evidence type="ECO:0000313" key="1">
    <source>
        <dbReference type="EMBL" id="NUV76532.1"/>
    </source>
</evidence>
<keyword evidence="2" id="KW-1185">Reference proteome</keyword>
<dbReference type="EMBL" id="JAANNW010000019">
    <property type="protein sequence ID" value="NUV76532.1"/>
    <property type="molecule type" value="Genomic_DNA"/>
</dbReference>
<reference evidence="1" key="1">
    <citation type="submission" date="2020-03" db="EMBL/GenBank/DDBJ databases">
        <title>Complete genome sequence of sixteen Streptomyces strains facilitates identification of candidate genes involved in plant growth-promotion in grain legumes and cereals.</title>
        <authorList>
            <person name="Gopalakrishnan S."/>
            <person name="Thakur V."/>
            <person name="Saxena R."/>
            <person name="Vadlamudi S."/>
            <person name="Purohit S."/>
            <person name="Kumar V."/>
            <person name="Rathore A."/>
            <person name="Chitikineni A."/>
            <person name="Varshney R.K."/>
        </authorList>
    </citation>
    <scope>NUCLEOTIDE SEQUENCE</scope>
    <source>
        <strain evidence="1">CAI-93</strain>
    </source>
</reference>
<organism evidence="1 2">
    <name type="scientific">Streptomyces fungicidicus</name>
    <dbReference type="NCBI Taxonomy" id="68203"/>
    <lineage>
        <taxon>Bacteria</taxon>
        <taxon>Bacillati</taxon>
        <taxon>Actinomycetota</taxon>
        <taxon>Actinomycetes</taxon>
        <taxon>Kitasatosporales</taxon>
        <taxon>Streptomycetaceae</taxon>
        <taxon>Streptomyces</taxon>
    </lineage>
</organism>
<protein>
    <submittedName>
        <fullName evidence="1">Amino acid permease</fullName>
    </submittedName>
</protein>
<evidence type="ECO:0000313" key="2">
    <source>
        <dbReference type="Proteomes" id="UP000556843"/>
    </source>
</evidence>
<proteinExistence type="predicted"/>
<dbReference type="Proteomes" id="UP000556843">
    <property type="component" value="Unassembled WGS sequence"/>
</dbReference>
<accession>A0ACC7Y3U9</accession>
<gene>
    <name evidence="1" type="ORF">G6W56_20755</name>
</gene>
<comment type="caution">
    <text evidence="1">The sequence shown here is derived from an EMBL/GenBank/DDBJ whole genome shotgun (WGS) entry which is preliminary data.</text>
</comment>
<name>A0ACC7Y3U9_9ACTN</name>
<sequence>MSTPPNAGGLPEELRRTLGVPDAVVIGLGAMIGAGIFAALAPAARAAGSGLLTGLALAAVVAYCNAASSARLAARYPVSGGTYVYGRERLGEFWGVLAGWSFVVGKTASCAAMALTVGSYVWPGQEHAVAVAAVVALTAVNYTGVQKSALVTRSVVAVVLAVLAAVVVAALTSGTADAARLDAGSDATVGGVLQAAGLLFFAFAGYARIATLGEEVREPARTIPRAIPVALGVTLVVYTLVAVSVLMVLGPEDLARATAPLSEAVRAAGADWLVPVVRVGAAVAALGSLLALILGVSRTTLAMARDRHLPHALAAVHPKFQVPHRAELLVGAVVAVAAATTDLRGAIGFSSFGVLLYYAVANASAWTLAPDEGRPNRLVPAVGLAGCLVLAFTLPLSSVVSGTVVLALGVAVHAVRRALAARG</sequence>